<name>A0A9D1ZCG7_9ACTN</name>
<dbReference type="InterPro" id="IPR011990">
    <property type="entry name" value="TPR-like_helical_dom_sf"/>
</dbReference>
<evidence type="ECO:0000259" key="2">
    <source>
        <dbReference type="SMART" id="SM01043"/>
    </source>
</evidence>
<dbReference type="PANTHER" id="PTHR35807">
    <property type="entry name" value="TRANSCRIPTIONAL REGULATOR REDD-RELATED"/>
    <property type="match status" value="1"/>
</dbReference>
<dbReference type="Gene3D" id="1.10.10.10">
    <property type="entry name" value="Winged helix-like DNA-binding domain superfamily/Winged helix DNA-binding domain"/>
    <property type="match status" value="1"/>
</dbReference>
<dbReference type="EMBL" id="DXCP01000049">
    <property type="protein sequence ID" value="HIY80155.1"/>
    <property type="molecule type" value="Genomic_DNA"/>
</dbReference>
<evidence type="ECO:0000313" key="4">
    <source>
        <dbReference type="Proteomes" id="UP000824133"/>
    </source>
</evidence>
<reference evidence="3" key="2">
    <citation type="submission" date="2021-04" db="EMBL/GenBank/DDBJ databases">
        <authorList>
            <person name="Gilroy R."/>
        </authorList>
    </citation>
    <scope>NUCLEOTIDE SEQUENCE</scope>
    <source>
        <strain evidence="3">ChiHjej10B9-743</strain>
    </source>
</reference>
<dbReference type="InterPro" id="IPR051677">
    <property type="entry name" value="AfsR-DnrI-RedD_regulator"/>
</dbReference>
<accession>A0A9D1ZCG7</accession>
<protein>
    <recommendedName>
        <fullName evidence="2">Bacterial transcriptional activator domain-containing protein</fullName>
    </recommendedName>
</protein>
<gene>
    <name evidence="3" type="ORF">IAA42_06955</name>
</gene>
<feature type="domain" description="Bacterial transcriptional activator" evidence="2">
    <location>
        <begin position="772"/>
        <end position="896"/>
    </location>
</feature>
<dbReference type="InterPro" id="IPR005158">
    <property type="entry name" value="BTAD"/>
</dbReference>
<organism evidence="3 4">
    <name type="scientific">Candidatus Olsenella excrementavium</name>
    <dbReference type="NCBI Taxonomy" id="2838709"/>
    <lineage>
        <taxon>Bacteria</taxon>
        <taxon>Bacillati</taxon>
        <taxon>Actinomycetota</taxon>
        <taxon>Coriobacteriia</taxon>
        <taxon>Coriobacteriales</taxon>
        <taxon>Atopobiaceae</taxon>
        <taxon>Olsenella</taxon>
    </lineage>
</organism>
<comment type="caution">
    <text evidence="3">The sequence shown here is derived from an EMBL/GenBank/DDBJ whole genome shotgun (WGS) entry which is preliminary data.</text>
</comment>
<feature type="compositionally biased region" description="Basic residues" evidence="1">
    <location>
        <begin position="653"/>
        <end position="666"/>
    </location>
</feature>
<dbReference type="Pfam" id="PF03704">
    <property type="entry name" value="BTAD"/>
    <property type="match status" value="1"/>
</dbReference>
<evidence type="ECO:0000256" key="1">
    <source>
        <dbReference type="SAM" id="MobiDB-lite"/>
    </source>
</evidence>
<sequence>MGFRMVAICSEPGMDERVIVTDVLSHAARLGSRVTRRDFSGCTPETASRSLARLARKLASSEELYVVAIEQIPPSDEVFVAKQARALKRMWDSGASILFTLLPEAGQLVEALPECVRVGASSLLLRCLREGQGEGVDHGMLRLTRGIPSLVRAFDDVPASSTLGTPPEAYYDSLGDLLEQSLRPTLSDEERRTRLCMLLLGHGRIDELREVLGQVHTDLLEFIRENAPLFGLSTDLSVFSCLSSVAPGALAACLRHVTSASALFPEVAIACLTLLIARGELTRASALASLPECEDALSEIVSHAAEFIDVGEVGLVRHALEREDVPADSGLRVLRSLVGALDTRGVRGLLARGKAELPSGSTSLLVDVRQALWGRLPGTRMDATPEGELERRLMTHAGFCALLMRGAFSASMSLLAGIPSENHEPCLSNALLAIDREVTRHFVGCAPSGRGDEAQRAVEFLTHRPLRGLSGYVHLLEIVEALLDDRVEPSELEAAASRLERSGDALVQVLALIAGAIADLRRGASARALVRATLAVTASERFDADYLCRVSHLLVDVSGSLAGNRLPPRVLGAERDDLSEVSALVWETLLSEDDPMLASPLREEAPRDALWLLRVLCTGLGDLSSGLVERMPQSWRKAASATGGSWPPQARPHAARVRSSSPRRSRKPVKITLLGGFSLSVRGQDVPEWKLERRSVKPMLEYLVLRGGGVKRFQVVEQIWPDCDYVQGFNRAYQTTSALRSLIGDAGDDRLNLIVANRMSGEIAVDMSIVDCDVTEFREMAREAVDSEDAVRSLECARAAERLYGGDLYVPPSDATGFIEATRMELRGLYADAMVEGSAAALALGHDRTAVRLAENAVTMDNMRKDAVTALVRALKACGRDAEASRQRRAFDDRTV</sequence>
<dbReference type="AlphaFoldDB" id="A0A9D1ZCG7"/>
<reference evidence="3" key="1">
    <citation type="journal article" date="2021" name="PeerJ">
        <title>Extensive microbial diversity within the chicken gut microbiome revealed by metagenomics and culture.</title>
        <authorList>
            <person name="Gilroy R."/>
            <person name="Ravi A."/>
            <person name="Getino M."/>
            <person name="Pursley I."/>
            <person name="Horton D.L."/>
            <person name="Alikhan N.F."/>
            <person name="Baker D."/>
            <person name="Gharbi K."/>
            <person name="Hall N."/>
            <person name="Watson M."/>
            <person name="Adriaenssens E.M."/>
            <person name="Foster-Nyarko E."/>
            <person name="Jarju S."/>
            <person name="Secka A."/>
            <person name="Antonio M."/>
            <person name="Oren A."/>
            <person name="Chaudhuri R.R."/>
            <person name="La Ragione R."/>
            <person name="Hildebrand F."/>
            <person name="Pallen M.J."/>
        </authorList>
    </citation>
    <scope>NUCLEOTIDE SEQUENCE</scope>
    <source>
        <strain evidence="3">ChiHjej10B9-743</strain>
    </source>
</reference>
<proteinExistence type="predicted"/>
<dbReference type="InterPro" id="IPR036388">
    <property type="entry name" value="WH-like_DNA-bd_sf"/>
</dbReference>
<feature type="region of interest" description="Disordered" evidence="1">
    <location>
        <begin position="638"/>
        <end position="666"/>
    </location>
</feature>
<dbReference type="SMART" id="SM01043">
    <property type="entry name" value="BTAD"/>
    <property type="match status" value="1"/>
</dbReference>
<dbReference type="Gene3D" id="1.25.40.10">
    <property type="entry name" value="Tetratricopeptide repeat domain"/>
    <property type="match status" value="1"/>
</dbReference>
<dbReference type="SUPFAM" id="SSF48452">
    <property type="entry name" value="TPR-like"/>
    <property type="match status" value="1"/>
</dbReference>
<dbReference type="Proteomes" id="UP000824133">
    <property type="component" value="Unassembled WGS sequence"/>
</dbReference>
<evidence type="ECO:0000313" key="3">
    <source>
        <dbReference type="EMBL" id="HIY80155.1"/>
    </source>
</evidence>